<evidence type="ECO:0000313" key="1">
    <source>
        <dbReference type="EMBL" id="KAK3389629.1"/>
    </source>
</evidence>
<dbReference type="Gene3D" id="3.80.10.10">
    <property type="entry name" value="Ribonuclease Inhibitor"/>
    <property type="match status" value="1"/>
</dbReference>
<proteinExistence type="predicted"/>
<reference evidence="1" key="2">
    <citation type="submission" date="2023-06" db="EMBL/GenBank/DDBJ databases">
        <authorList>
            <consortium name="Lawrence Berkeley National Laboratory"/>
            <person name="Haridas S."/>
            <person name="Hensen N."/>
            <person name="Bonometti L."/>
            <person name="Westerberg I."/>
            <person name="Brannstrom I.O."/>
            <person name="Guillou S."/>
            <person name="Cros-Aarteil S."/>
            <person name="Calhoun S."/>
            <person name="Kuo A."/>
            <person name="Mondo S."/>
            <person name="Pangilinan J."/>
            <person name="Riley R."/>
            <person name="LaButti K."/>
            <person name="Andreopoulos B."/>
            <person name="Lipzen A."/>
            <person name="Chen C."/>
            <person name="Yanf M."/>
            <person name="Daum C."/>
            <person name="Ng V."/>
            <person name="Clum A."/>
            <person name="Steindorff A."/>
            <person name="Ohm R."/>
            <person name="Martin F."/>
            <person name="Silar P."/>
            <person name="Natvig D."/>
            <person name="Lalanne C."/>
            <person name="Gautier V."/>
            <person name="Ament-velasquez S.L."/>
            <person name="Kruys A."/>
            <person name="Hutchinson M.I."/>
            <person name="Powell A.J."/>
            <person name="Barry K."/>
            <person name="Miller A.N."/>
            <person name="Grigoriev I.V."/>
            <person name="Debuchy R."/>
            <person name="Gladieux P."/>
            <person name="Thoren M.H."/>
            <person name="Johannesson H."/>
        </authorList>
    </citation>
    <scope>NUCLEOTIDE SEQUENCE</scope>
    <source>
        <strain evidence="1">CBS 232.78</strain>
    </source>
</reference>
<dbReference type="Proteomes" id="UP001285441">
    <property type="component" value="Unassembled WGS sequence"/>
</dbReference>
<keyword evidence="2" id="KW-1185">Reference proteome</keyword>
<sequence>MKNARAFFIRLIGPAAKPGWESGPQTRRKLPRDATFRVFDTSFQTFLPRVLQNMESLTESRLATESNQLSIAPLIIEAFDPEIQGYPIRPFSTSIKSLFLRIPTTITPCFFERFPELEVINLFIHGEIDNDEITAAKKMRHLKILSLYKAGNGWSVNDITKLATSRFDCASKIEHLFMEGWLDLTPIKSFIQPLKAFTSLKKLAITDEQWVPLDSQTNRIESKTSHPLNHSRDEVARAFFHALPTLKELCIGSQITFSASVYARDELAGPSSVRVVRIRNRCMLPPKWTARDPVPANNDDDPDPQDYCLPDSVDEYEDLRFYPEMRWDNCDTSFWDVEWLRAIRLGRGGGGRVV</sequence>
<gene>
    <name evidence="1" type="ORF">B0H63DRAFT_464073</name>
</gene>
<dbReference type="InterPro" id="IPR032675">
    <property type="entry name" value="LRR_dom_sf"/>
</dbReference>
<dbReference type="AlphaFoldDB" id="A0AAE0NY01"/>
<dbReference type="SUPFAM" id="SSF52047">
    <property type="entry name" value="RNI-like"/>
    <property type="match status" value="1"/>
</dbReference>
<accession>A0AAE0NY01</accession>
<comment type="caution">
    <text evidence="1">The sequence shown here is derived from an EMBL/GenBank/DDBJ whole genome shotgun (WGS) entry which is preliminary data.</text>
</comment>
<protein>
    <submittedName>
        <fullName evidence="1">Uncharacterized protein</fullName>
    </submittedName>
</protein>
<evidence type="ECO:0000313" key="2">
    <source>
        <dbReference type="Proteomes" id="UP001285441"/>
    </source>
</evidence>
<dbReference type="EMBL" id="JAULSW010000002">
    <property type="protein sequence ID" value="KAK3389629.1"/>
    <property type="molecule type" value="Genomic_DNA"/>
</dbReference>
<reference evidence="1" key="1">
    <citation type="journal article" date="2023" name="Mol. Phylogenet. Evol.">
        <title>Genome-scale phylogeny and comparative genomics of the fungal order Sordariales.</title>
        <authorList>
            <person name="Hensen N."/>
            <person name="Bonometti L."/>
            <person name="Westerberg I."/>
            <person name="Brannstrom I.O."/>
            <person name="Guillou S."/>
            <person name="Cros-Aarteil S."/>
            <person name="Calhoun S."/>
            <person name="Haridas S."/>
            <person name="Kuo A."/>
            <person name="Mondo S."/>
            <person name="Pangilinan J."/>
            <person name="Riley R."/>
            <person name="LaButti K."/>
            <person name="Andreopoulos B."/>
            <person name="Lipzen A."/>
            <person name="Chen C."/>
            <person name="Yan M."/>
            <person name="Daum C."/>
            <person name="Ng V."/>
            <person name="Clum A."/>
            <person name="Steindorff A."/>
            <person name="Ohm R.A."/>
            <person name="Martin F."/>
            <person name="Silar P."/>
            <person name="Natvig D.O."/>
            <person name="Lalanne C."/>
            <person name="Gautier V."/>
            <person name="Ament-Velasquez S.L."/>
            <person name="Kruys A."/>
            <person name="Hutchinson M.I."/>
            <person name="Powell A.J."/>
            <person name="Barry K."/>
            <person name="Miller A.N."/>
            <person name="Grigoriev I.V."/>
            <person name="Debuchy R."/>
            <person name="Gladieux P."/>
            <person name="Hiltunen Thoren M."/>
            <person name="Johannesson H."/>
        </authorList>
    </citation>
    <scope>NUCLEOTIDE SEQUENCE</scope>
    <source>
        <strain evidence="1">CBS 232.78</strain>
    </source>
</reference>
<name>A0AAE0NY01_9PEZI</name>
<organism evidence="1 2">
    <name type="scientific">Podospora didyma</name>
    <dbReference type="NCBI Taxonomy" id="330526"/>
    <lineage>
        <taxon>Eukaryota</taxon>
        <taxon>Fungi</taxon>
        <taxon>Dikarya</taxon>
        <taxon>Ascomycota</taxon>
        <taxon>Pezizomycotina</taxon>
        <taxon>Sordariomycetes</taxon>
        <taxon>Sordariomycetidae</taxon>
        <taxon>Sordariales</taxon>
        <taxon>Podosporaceae</taxon>
        <taxon>Podospora</taxon>
    </lineage>
</organism>